<gene>
    <name evidence="4" type="ORF">CBRE1094_LOCUS16012</name>
</gene>
<evidence type="ECO:0000256" key="2">
    <source>
        <dbReference type="SAM" id="SignalP"/>
    </source>
</evidence>
<sequence>MCRMLLLIVAFQRVCGGCLQISEIGFSFREHCGHNNMGACSSAMDAFDEEMGGNEKLENMVRDAAEIFRLIDVDRNGTISTEEFQASKRFTHFMAKLEQTGKKSPKLPSDPNRKQFLSFIHQLDEVEAVVLLEMMKKELVIEPILRNARRAFTMLDTSGDGKIDLHTEAGALSDFSGQIVLEDMDFDHSGAVELVEFIRAMRQKAEAAPVRAAILCKSLVAHLEEKGIKAPLPQVV</sequence>
<evidence type="ECO:0000256" key="1">
    <source>
        <dbReference type="ARBA" id="ARBA00022837"/>
    </source>
</evidence>
<dbReference type="InterPro" id="IPR011992">
    <property type="entry name" value="EF-hand-dom_pair"/>
</dbReference>
<feature type="domain" description="EF-hand" evidence="3">
    <location>
        <begin position="59"/>
        <end position="94"/>
    </location>
</feature>
<dbReference type="SUPFAM" id="SSF47473">
    <property type="entry name" value="EF-hand"/>
    <property type="match status" value="1"/>
</dbReference>
<keyword evidence="1" id="KW-0106">Calcium</keyword>
<dbReference type="EMBL" id="HBGU01029392">
    <property type="protein sequence ID" value="CAD9450746.1"/>
    <property type="molecule type" value="Transcribed_RNA"/>
</dbReference>
<proteinExistence type="predicted"/>
<dbReference type="AlphaFoldDB" id="A0A7S2DCY6"/>
<name>A0A7S2DCY6_9EUKA</name>
<dbReference type="Pfam" id="PF00036">
    <property type="entry name" value="EF-hand_1"/>
    <property type="match status" value="1"/>
</dbReference>
<feature type="chain" id="PRO_5030992844" description="EF-hand domain-containing protein" evidence="2">
    <location>
        <begin position="17"/>
        <end position="236"/>
    </location>
</feature>
<reference evidence="4" key="1">
    <citation type="submission" date="2021-01" db="EMBL/GenBank/DDBJ databases">
        <authorList>
            <person name="Corre E."/>
            <person name="Pelletier E."/>
            <person name="Niang G."/>
            <person name="Scheremetjew M."/>
            <person name="Finn R."/>
            <person name="Kale V."/>
            <person name="Holt S."/>
            <person name="Cochrane G."/>
            <person name="Meng A."/>
            <person name="Brown T."/>
            <person name="Cohen L."/>
        </authorList>
    </citation>
    <scope>NUCLEOTIDE SEQUENCE</scope>
    <source>
        <strain evidence="4">UTEX LB 985</strain>
    </source>
</reference>
<dbReference type="Pfam" id="PF13202">
    <property type="entry name" value="EF-hand_5"/>
    <property type="match status" value="1"/>
</dbReference>
<accession>A0A7S2DCY6</accession>
<feature type="signal peptide" evidence="2">
    <location>
        <begin position="1"/>
        <end position="16"/>
    </location>
</feature>
<protein>
    <recommendedName>
        <fullName evidence="3">EF-hand domain-containing protein</fullName>
    </recommendedName>
</protein>
<dbReference type="PROSITE" id="PS50222">
    <property type="entry name" value="EF_HAND_2"/>
    <property type="match status" value="1"/>
</dbReference>
<dbReference type="Gene3D" id="1.10.238.10">
    <property type="entry name" value="EF-hand"/>
    <property type="match status" value="1"/>
</dbReference>
<dbReference type="PROSITE" id="PS00018">
    <property type="entry name" value="EF_HAND_1"/>
    <property type="match status" value="2"/>
</dbReference>
<evidence type="ECO:0000259" key="3">
    <source>
        <dbReference type="PROSITE" id="PS50222"/>
    </source>
</evidence>
<dbReference type="InterPro" id="IPR002048">
    <property type="entry name" value="EF_hand_dom"/>
</dbReference>
<evidence type="ECO:0000313" key="4">
    <source>
        <dbReference type="EMBL" id="CAD9450746.1"/>
    </source>
</evidence>
<dbReference type="InterPro" id="IPR018247">
    <property type="entry name" value="EF_Hand_1_Ca_BS"/>
</dbReference>
<organism evidence="4">
    <name type="scientific">Haptolina brevifila</name>
    <dbReference type="NCBI Taxonomy" id="156173"/>
    <lineage>
        <taxon>Eukaryota</taxon>
        <taxon>Haptista</taxon>
        <taxon>Haptophyta</taxon>
        <taxon>Prymnesiophyceae</taxon>
        <taxon>Prymnesiales</taxon>
        <taxon>Prymnesiaceae</taxon>
        <taxon>Haptolina</taxon>
    </lineage>
</organism>
<dbReference type="SMART" id="SM00054">
    <property type="entry name" value="EFh"/>
    <property type="match status" value="3"/>
</dbReference>
<dbReference type="GO" id="GO:0005509">
    <property type="term" value="F:calcium ion binding"/>
    <property type="evidence" value="ECO:0007669"/>
    <property type="project" value="InterPro"/>
</dbReference>
<keyword evidence="2" id="KW-0732">Signal</keyword>